<accession>X1CY76</accession>
<dbReference type="InterPro" id="IPR012349">
    <property type="entry name" value="Split_barrel_FMN-bd"/>
</dbReference>
<feature type="non-terminal residue" evidence="1">
    <location>
        <position position="1"/>
    </location>
</feature>
<dbReference type="SUPFAM" id="SSF50475">
    <property type="entry name" value="FMN-binding split barrel"/>
    <property type="match status" value="1"/>
</dbReference>
<evidence type="ECO:0008006" key="2">
    <source>
        <dbReference type="Google" id="ProtNLM"/>
    </source>
</evidence>
<sequence>ILLNVIGIIMRRKDKEITDSVEIESIIQRSVVCRLGMVDENRPYIVPLCFGYKDHTLYFHSANKGRKIDILKKNNTVCFEFDIDSEPVKADNPCEWGMNYKSVIGYGKTYFVDDFEAKCAALDIIMQQYSDGTFNYPETKIKNTVVIRVEIEQMTGKQSVKIA</sequence>
<comment type="caution">
    <text evidence="1">The sequence shown here is derived from an EMBL/GenBank/DDBJ whole genome shotgun (WGS) entry which is preliminary data.</text>
</comment>
<reference evidence="1" key="1">
    <citation type="journal article" date="2014" name="Front. Microbiol.">
        <title>High frequency of phylogenetically diverse reductive dehalogenase-homologous genes in deep subseafloor sedimentary metagenomes.</title>
        <authorList>
            <person name="Kawai M."/>
            <person name="Futagami T."/>
            <person name="Toyoda A."/>
            <person name="Takaki Y."/>
            <person name="Nishi S."/>
            <person name="Hori S."/>
            <person name="Arai W."/>
            <person name="Tsubouchi T."/>
            <person name="Morono Y."/>
            <person name="Uchiyama I."/>
            <person name="Ito T."/>
            <person name="Fujiyama A."/>
            <person name="Inagaki F."/>
            <person name="Takami H."/>
        </authorList>
    </citation>
    <scope>NUCLEOTIDE SEQUENCE</scope>
    <source>
        <strain evidence="1">Expedition CK06-06</strain>
    </source>
</reference>
<dbReference type="InterPro" id="IPR024747">
    <property type="entry name" value="Pyridox_Oxase-rel"/>
</dbReference>
<dbReference type="PANTHER" id="PTHR34071">
    <property type="entry name" value="5-NITROIMIDAZOLE ANTIBIOTICS RESISTANCE PROTEIN, NIMA-FAMILY-RELATED PROTEIN-RELATED"/>
    <property type="match status" value="1"/>
</dbReference>
<dbReference type="AlphaFoldDB" id="X1CY76"/>
<gene>
    <name evidence="1" type="ORF">S01H4_25026</name>
</gene>
<dbReference type="PANTHER" id="PTHR34071:SF2">
    <property type="entry name" value="FLAVIN-NUCLEOTIDE-BINDING PROTEIN"/>
    <property type="match status" value="1"/>
</dbReference>
<dbReference type="Gene3D" id="2.30.110.10">
    <property type="entry name" value="Electron Transport, Fmn-binding Protein, Chain A"/>
    <property type="match status" value="1"/>
</dbReference>
<proteinExistence type="predicted"/>
<dbReference type="Pfam" id="PF12900">
    <property type="entry name" value="Pyridox_ox_2"/>
    <property type="match status" value="1"/>
</dbReference>
<dbReference type="EMBL" id="BART01011852">
    <property type="protein sequence ID" value="GAG89196.1"/>
    <property type="molecule type" value="Genomic_DNA"/>
</dbReference>
<name>X1CY76_9ZZZZ</name>
<protein>
    <recommendedName>
        <fullName evidence="2">Pyridoxamine 5'-phosphate oxidase putative domain-containing protein</fullName>
    </recommendedName>
</protein>
<evidence type="ECO:0000313" key="1">
    <source>
        <dbReference type="EMBL" id="GAG89196.1"/>
    </source>
</evidence>
<organism evidence="1">
    <name type="scientific">marine sediment metagenome</name>
    <dbReference type="NCBI Taxonomy" id="412755"/>
    <lineage>
        <taxon>unclassified sequences</taxon>
        <taxon>metagenomes</taxon>
        <taxon>ecological metagenomes</taxon>
    </lineage>
</organism>